<feature type="domain" description="K Homology" evidence="2">
    <location>
        <begin position="23"/>
        <end position="91"/>
    </location>
</feature>
<dbReference type="InterPro" id="IPR004088">
    <property type="entry name" value="KH_dom_type_1"/>
</dbReference>
<dbReference type="Gene3D" id="3.30.1370.10">
    <property type="entry name" value="K Homology domain, type 1"/>
    <property type="match status" value="2"/>
</dbReference>
<dbReference type="Proteomes" id="UP000549394">
    <property type="component" value="Unassembled WGS sequence"/>
</dbReference>
<gene>
    <name evidence="3" type="ORF">DGYR_LOCUS5732</name>
</gene>
<keyword evidence="4" id="KW-1185">Reference proteome</keyword>
<dbReference type="GO" id="GO:0003723">
    <property type="term" value="F:RNA binding"/>
    <property type="evidence" value="ECO:0007669"/>
    <property type="project" value="UniProtKB-UniRule"/>
</dbReference>
<evidence type="ECO:0000313" key="3">
    <source>
        <dbReference type="EMBL" id="CAD5117177.1"/>
    </source>
</evidence>
<dbReference type="SMART" id="SM00322">
    <property type="entry name" value="KH"/>
    <property type="match status" value="2"/>
</dbReference>
<dbReference type="PROSITE" id="PS50084">
    <property type="entry name" value="KH_TYPE_1"/>
    <property type="match status" value="2"/>
</dbReference>
<evidence type="ECO:0000313" key="4">
    <source>
        <dbReference type="Proteomes" id="UP000549394"/>
    </source>
</evidence>
<proteinExistence type="predicted"/>
<dbReference type="InterPro" id="IPR047227">
    <property type="entry name" value="MEX3"/>
</dbReference>
<reference evidence="3 4" key="1">
    <citation type="submission" date="2020-08" db="EMBL/GenBank/DDBJ databases">
        <authorList>
            <person name="Hejnol A."/>
        </authorList>
    </citation>
    <scope>NUCLEOTIDE SEQUENCE [LARGE SCALE GENOMIC DNA]</scope>
</reference>
<dbReference type="PANTHER" id="PTHR23285:SF7">
    <property type="entry name" value="LD09246P1"/>
    <property type="match status" value="1"/>
</dbReference>
<name>A0A7I8VN72_9ANNE</name>
<dbReference type="SUPFAM" id="SSF54791">
    <property type="entry name" value="Eukaryotic type KH-domain (KH-domain type I)"/>
    <property type="match status" value="2"/>
</dbReference>
<organism evidence="3 4">
    <name type="scientific">Dimorphilus gyrociliatus</name>
    <dbReference type="NCBI Taxonomy" id="2664684"/>
    <lineage>
        <taxon>Eukaryota</taxon>
        <taxon>Metazoa</taxon>
        <taxon>Spiralia</taxon>
        <taxon>Lophotrochozoa</taxon>
        <taxon>Annelida</taxon>
        <taxon>Polychaeta</taxon>
        <taxon>Polychaeta incertae sedis</taxon>
        <taxon>Dinophilidae</taxon>
        <taxon>Dimorphilus</taxon>
    </lineage>
</organism>
<dbReference type="PANTHER" id="PTHR23285">
    <property type="entry name" value="RING FINGER AND KH DOMAIN CONTAINING PROTEIN 1"/>
    <property type="match status" value="1"/>
</dbReference>
<dbReference type="OrthoDB" id="6252399at2759"/>
<protein>
    <recommendedName>
        <fullName evidence="2">K Homology domain-containing protein</fullName>
    </recommendedName>
</protein>
<dbReference type="InterPro" id="IPR036612">
    <property type="entry name" value="KH_dom_type_1_sf"/>
</dbReference>
<dbReference type="AlphaFoldDB" id="A0A7I8VN72"/>
<dbReference type="EMBL" id="CAJFCJ010000007">
    <property type="protein sequence ID" value="CAD5117177.1"/>
    <property type="molecule type" value="Genomic_DNA"/>
</dbReference>
<sequence length="199" mass="22449">MTDLEHYRILFSKCLAMRNFSTEDVMEKVQVPNSEYVSQIVGTKGCKIMKIISETNTKITTPKRHEESVFCVQGSPENVQCAVSEIEKEVDRIQSQQTIHKRSNKPMIEYRHPVRYRHIGLTIGKGGSTIQTIKRIANVEVDSPSILGTPEFKIVGDYESVLKAISYIEQNIAQKTASGLSSPFNIDLIREALTSVKPY</sequence>
<accession>A0A7I8VN72</accession>
<feature type="domain" description="K Homology" evidence="2">
    <location>
        <begin position="106"/>
        <end position="173"/>
    </location>
</feature>
<comment type="caution">
    <text evidence="3">The sequence shown here is derived from an EMBL/GenBank/DDBJ whole genome shotgun (WGS) entry which is preliminary data.</text>
</comment>
<dbReference type="Pfam" id="PF00013">
    <property type="entry name" value="KH_1"/>
    <property type="match status" value="2"/>
</dbReference>
<keyword evidence="1" id="KW-0694">RNA-binding</keyword>
<dbReference type="InterPro" id="IPR004087">
    <property type="entry name" value="KH_dom"/>
</dbReference>
<evidence type="ECO:0000256" key="1">
    <source>
        <dbReference type="PROSITE-ProRule" id="PRU00117"/>
    </source>
</evidence>
<evidence type="ECO:0000259" key="2">
    <source>
        <dbReference type="SMART" id="SM00322"/>
    </source>
</evidence>